<dbReference type="PANTHER" id="PTHR11933">
    <property type="entry name" value="TRNA 5-METHYLAMINOMETHYL-2-THIOURIDYLATE -METHYLTRANSFERASE"/>
    <property type="match status" value="1"/>
</dbReference>
<name>A0ABN4HQY6_9COXI</name>
<dbReference type="Pfam" id="PF03054">
    <property type="entry name" value="tRNA_Me_trans"/>
    <property type="match status" value="1"/>
</dbReference>
<evidence type="ECO:0000256" key="5">
    <source>
        <dbReference type="ARBA" id="ARBA00022840"/>
    </source>
</evidence>
<evidence type="ECO:0000256" key="6">
    <source>
        <dbReference type="ARBA" id="ARBA00022884"/>
    </source>
</evidence>
<dbReference type="InterPro" id="IPR046885">
    <property type="entry name" value="MnmA-like_C"/>
</dbReference>
<dbReference type="PANTHER" id="PTHR11933:SF5">
    <property type="entry name" value="MITOCHONDRIAL TRNA-SPECIFIC 2-THIOURIDYLASE 1"/>
    <property type="match status" value="1"/>
</dbReference>
<feature type="site" description="Interaction with tRNA" evidence="9">
    <location>
        <position position="129"/>
    </location>
</feature>
<feature type="active site" description="Nucleophile" evidence="9">
    <location>
        <position position="104"/>
    </location>
</feature>
<evidence type="ECO:0000259" key="10">
    <source>
        <dbReference type="Pfam" id="PF20258"/>
    </source>
</evidence>
<keyword evidence="1 9" id="KW-0820">tRNA-binding</keyword>
<keyword evidence="2 9" id="KW-0808">Transferase</keyword>
<dbReference type="NCBIfam" id="TIGR00420">
    <property type="entry name" value="trmU"/>
    <property type="match status" value="1"/>
</dbReference>
<feature type="binding site" evidence="9">
    <location>
        <position position="39"/>
    </location>
    <ligand>
        <name>ATP</name>
        <dbReference type="ChEBI" id="CHEBI:30616"/>
    </ligand>
</feature>
<reference evidence="12 13" key="1">
    <citation type="journal article" date="2015" name="Genome Biol. Evol.">
        <title>Distinctive Genome Reduction Rates Revealed by Genomic Analyses of Two Coxiella-Like Endosymbionts in Ticks.</title>
        <authorList>
            <person name="Gottlieb Y."/>
            <person name="Lalzar I."/>
            <person name="Klasson L."/>
        </authorList>
    </citation>
    <scope>NUCLEOTIDE SEQUENCE [LARGE SCALE GENOMIC DNA]</scope>
    <source>
        <strain evidence="12 13">CRt</strain>
    </source>
</reference>
<dbReference type="InterPro" id="IPR046884">
    <property type="entry name" value="MnmA-like_central"/>
</dbReference>
<comment type="function">
    <text evidence="9">Catalyzes the 2-thiolation of uridine at the wobble position (U34) of tRNA, leading to the formation of s(2)U34.</text>
</comment>
<proteinExistence type="inferred from homology"/>
<dbReference type="EC" id="2.8.1.13" evidence="9"/>
<dbReference type="Gene3D" id="2.40.30.10">
    <property type="entry name" value="Translation factors"/>
    <property type="match status" value="1"/>
</dbReference>
<dbReference type="CDD" id="cd01998">
    <property type="entry name" value="MnmA_TRMU-like"/>
    <property type="match status" value="1"/>
</dbReference>
<keyword evidence="6 9" id="KW-0694">RNA-binding</keyword>
<evidence type="ECO:0000256" key="1">
    <source>
        <dbReference type="ARBA" id="ARBA00022555"/>
    </source>
</evidence>
<accession>A0ABN4HQY6</accession>
<dbReference type="Gene3D" id="3.40.50.620">
    <property type="entry name" value="HUPs"/>
    <property type="match status" value="1"/>
</dbReference>
<evidence type="ECO:0000256" key="2">
    <source>
        <dbReference type="ARBA" id="ARBA00022679"/>
    </source>
</evidence>
<dbReference type="Gene3D" id="2.30.30.280">
    <property type="entry name" value="Adenine nucleotide alpha hydrolases-like domains"/>
    <property type="match status" value="1"/>
</dbReference>
<evidence type="ECO:0000256" key="9">
    <source>
        <dbReference type="HAMAP-Rule" id="MF_00144"/>
    </source>
</evidence>
<dbReference type="EMBL" id="CP011126">
    <property type="protein sequence ID" value="AKQ33664.1"/>
    <property type="molecule type" value="Genomic_DNA"/>
</dbReference>
<dbReference type="Pfam" id="PF20258">
    <property type="entry name" value="tRNA_Me_trans_C"/>
    <property type="match status" value="1"/>
</dbReference>
<dbReference type="SUPFAM" id="SSF52402">
    <property type="entry name" value="Adenine nucleotide alpha hydrolases-like"/>
    <property type="match status" value="1"/>
</dbReference>
<keyword evidence="5 9" id="KW-0067">ATP-binding</keyword>
<feature type="region of interest" description="Interaction with target base in tRNA" evidence="9">
    <location>
        <begin position="99"/>
        <end position="101"/>
    </location>
</feature>
<dbReference type="RefSeq" id="WP_048875274.1">
    <property type="nucleotide sequence ID" value="NZ_CP011126.1"/>
</dbReference>
<comment type="caution">
    <text evidence="9">Lacks conserved residue(s) required for the propagation of feature annotation.</text>
</comment>
<protein>
    <recommendedName>
        <fullName evidence="9">tRNA-specific 2-thiouridylase MnmA</fullName>
        <ecNumber evidence="9">2.8.1.13</ecNumber>
    </recommendedName>
</protein>
<evidence type="ECO:0000256" key="8">
    <source>
        <dbReference type="ARBA" id="ARBA00051542"/>
    </source>
</evidence>
<evidence type="ECO:0000313" key="12">
    <source>
        <dbReference type="EMBL" id="AKQ33664.1"/>
    </source>
</evidence>
<dbReference type="InterPro" id="IPR023382">
    <property type="entry name" value="MnmA-like_central_sf"/>
</dbReference>
<evidence type="ECO:0000256" key="7">
    <source>
        <dbReference type="ARBA" id="ARBA00023157"/>
    </source>
</evidence>
<feature type="site" description="Interaction with tRNA" evidence="9">
    <location>
        <position position="345"/>
    </location>
</feature>
<evidence type="ECO:0000256" key="4">
    <source>
        <dbReference type="ARBA" id="ARBA00022741"/>
    </source>
</evidence>
<comment type="similarity">
    <text evidence="9">Belongs to the MnmA/TRMU family.</text>
</comment>
<comment type="subcellular location">
    <subcellularLocation>
        <location evidence="9">Cytoplasm</location>
    </subcellularLocation>
</comment>
<dbReference type="InterPro" id="IPR014729">
    <property type="entry name" value="Rossmann-like_a/b/a_fold"/>
</dbReference>
<gene>
    <name evidence="12" type="primary">trmU</name>
    <name evidence="9" type="synonym">mnmA</name>
    <name evidence="12" type="ORF">CleRT_09220</name>
</gene>
<keyword evidence="3 9" id="KW-0819">tRNA processing</keyword>
<keyword evidence="7" id="KW-1015">Disulfide bond</keyword>
<keyword evidence="13" id="KW-1185">Reference proteome</keyword>
<dbReference type="InterPro" id="IPR004506">
    <property type="entry name" value="MnmA-like"/>
</dbReference>
<dbReference type="Proteomes" id="UP000063965">
    <property type="component" value="Chromosome"/>
</dbReference>
<dbReference type="HAMAP" id="MF_00144">
    <property type="entry name" value="tRNA_thiouridyl_MnmA"/>
    <property type="match status" value="1"/>
</dbReference>
<feature type="region of interest" description="Interaction with tRNA" evidence="9">
    <location>
        <begin position="312"/>
        <end position="313"/>
    </location>
</feature>
<feature type="domain" description="tRNA-specific 2-thiouridylase MnmA-like C-terminal" evidence="10">
    <location>
        <begin position="286"/>
        <end position="361"/>
    </location>
</feature>
<sequence>MLNFKQNQVIAVGLSGGVDSSVAALTLKKAGYKIFGLFMQNWEGDKNDPMCTAEQDLSDAKAIADHIDIPLYTINFSKEYWTNVFQYCLDEFANGRTPNPDVLCNREIKFKSLLEHAKKLGADYLATGHYAGLQEENGYFKLLKARDENKDQSYFLYLLNQYQLAHSFFPLSNYRKSDIRAIAKNAGLITHAKKDSTSICFIGERKFKEFLSEFLLAQPGNMETPEGKVVGKHDGIMFYTRGQRKGLHIGGRPDSNEKPWYVIDKDVKRNVLIVGQGHDHPLLYTKELSFSNVHWIQGSPPSPPLTCKAKTRYRQADQSCIISSLASDHCRAVFEKPQRAITAGQSVVFYLGNQCLGGGIIENDRSQTF</sequence>
<comment type="catalytic activity">
    <reaction evidence="8 9">
        <text>S-sulfanyl-L-cysteinyl-[protein] + uridine(34) in tRNA + AH2 + ATP = 2-thiouridine(34) in tRNA + L-cysteinyl-[protein] + A + AMP + diphosphate + H(+)</text>
        <dbReference type="Rhea" id="RHEA:47032"/>
        <dbReference type="Rhea" id="RHEA-COMP:10131"/>
        <dbReference type="Rhea" id="RHEA-COMP:11726"/>
        <dbReference type="Rhea" id="RHEA-COMP:11727"/>
        <dbReference type="Rhea" id="RHEA-COMP:11728"/>
        <dbReference type="ChEBI" id="CHEBI:13193"/>
        <dbReference type="ChEBI" id="CHEBI:15378"/>
        <dbReference type="ChEBI" id="CHEBI:17499"/>
        <dbReference type="ChEBI" id="CHEBI:29950"/>
        <dbReference type="ChEBI" id="CHEBI:30616"/>
        <dbReference type="ChEBI" id="CHEBI:33019"/>
        <dbReference type="ChEBI" id="CHEBI:61963"/>
        <dbReference type="ChEBI" id="CHEBI:65315"/>
        <dbReference type="ChEBI" id="CHEBI:87170"/>
        <dbReference type="ChEBI" id="CHEBI:456215"/>
        <dbReference type="EC" id="2.8.1.13"/>
    </reaction>
</comment>
<dbReference type="NCBIfam" id="NF001138">
    <property type="entry name" value="PRK00143.1"/>
    <property type="match status" value="1"/>
</dbReference>
<evidence type="ECO:0000256" key="3">
    <source>
        <dbReference type="ARBA" id="ARBA00022694"/>
    </source>
</evidence>
<feature type="region of interest" description="Interaction with tRNA" evidence="9">
    <location>
        <begin position="150"/>
        <end position="152"/>
    </location>
</feature>
<feature type="domain" description="tRNA-specific 2-thiouridylase MnmA-like central" evidence="11">
    <location>
        <begin position="208"/>
        <end position="276"/>
    </location>
</feature>
<feature type="active site" description="Cysteine persulfide intermediate" evidence="9">
    <location>
        <position position="200"/>
    </location>
</feature>
<evidence type="ECO:0000259" key="11">
    <source>
        <dbReference type="Pfam" id="PF20259"/>
    </source>
</evidence>
<keyword evidence="9" id="KW-0963">Cytoplasm</keyword>
<feature type="binding site" evidence="9">
    <location>
        <begin position="13"/>
        <end position="20"/>
    </location>
    <ligand>
        <name>ATP</name>
        <dbReference type="ChEBI" id="CHEBI:30616"/>
    </ligand>
</feature>
<feature type="binding site" evidence="9">
    <location>
        <position position="128"/>
    </location>
    <ligand>
        <name>ATP</name>
        <dbReference type="ChEBI" id="CHEBI:30616"/>
    </ligand>
</feature>
<dbReference type="Pfam" id="PF20259">
    <property type="entry name" value="tRNA_Me_trans_M"/>
    <property type="match status" value="1"/>
</dbReference>
<keyword evidence="4 9" id="KW-0547">Nucleotide-binding</keyword>
<organism evidence="12 13">
    <name type="scientific">Candidatus Coxiella mudrowiae</name>
    <dbReference type="NCBI Taxonomy" id="2054173"/>
    <lineage>
        <taxon>Bacteria</taxon>
        <taxon>Pseudomonadati</taxon>
        <taxon>Pseudomonadota</taxon>
        <taxon>Gammaproteobacteria</taxon>
        <taxon>Legionellales</taxon>
        <taxon>Coxiellaceae</taxon>
        <taxon>Coxiella</taxon>
    </lineage>
</organism>
<evidence type="ECO:0000313" key="13">
    <source>
        <dbReference type="Proteomes" id="UP000063965"/>
    </source>
</evidence>